<organism evidence="6 7">
    <name type="scientific">Lacihabitans lacunae</name>
    <dbReference type="NCBI Taxonomy" id="1028214"/>
    <lineage>
        <taxon>Bacteria</taxon>
        <taxon>Pseudomonadati</taxon>
        <taxon>Bacteroidota</taxon>
        <taxon>Cytophagia</taxon>
        <taxon>Cytophagales</taxon>
        <taxon>Leadbetterellaceae</taxon>
        <taxon>Lacihabitans</taxon>
    </lineage>
</organism>
<evidence type="ECO:0000256" key="1">
    <source>
        <dbReference type="ARBA" id="ARBA00007365"/>
    </source>
</evidence>
<dbReference type="EC" id="5.2.1.8" evidence="4"/>
<dbReference type="CDD" id="cd00317">
    <property type="entry name" value="cyclophilin"/>
    <property type="match status" value="1"/>
</dbReference>
<reference evidence="7" key="1">
    <citation type="journal article" date="2019" name="Int. J. Syst. Evol. Microbiol.">
        <title>The Global Catalogue of Microorganisms (GCM) 10K type strain sequencing project: providing services to taxonomists for standard genome sequencing and annotation.</title>
        <authorList>
            <consortium name="The Broad Institute Genomics Platform"/>
            <consortium name="The Broad Institute Genome Sequencing Center for Infectious Disease"/>
            <person name="Wu L."/>
            <person name="Ma J."/>
        </authorList>
    </citation>
    <scope>NUCLEOTIDE SEQUENCE [LARGE SCALE GENOMIC DNA]</scope>
    <source>
        <strain evidence="7">CECT 7956</strain>
    </source>
</reference>
<comment type="catalytic activity">
    <reaction evidence="4">
        <text>[protein]-peptidylproline (omega=180) = [protein]-peptidylproline (omega=0)</text>
        <dbReference type="Rhea" id="RHEA:16237"/>
        <dbReference type="Rhea" id="RHEA-COMP:10747"/>
        <dbReference type="Rhea" id="RHEA-COMP:10748"/>
        <dbReference type="ChEBI" id="CHEBI:83833"/>
        <dbReference type="ChEBI" id="CHEBI:83834"/>
        <dbReference type="EC" id="5.2.1.8"/>
    </reaction>
</comment>
<feature type="domain" description="PPIase cyclophilin-type" evidence="5">
    <location>
        <begin position="26"/>
        <end position="211"/>
    </location>
</feature>
<comment type="caution">
    <text evidence="6">The sequence shown here is derived from an EMBL/GenBank/DDBJ whole genome shotgun (WGS) entry which is preliminary data.</text>
</comment>
<dbReference type="PANTHER" id="PTHR45625">
    <property type="entry name" value="PEPTIDYL-PROLYL CIS-TRANS ISOMERASE-RELATED"/>
    <property type="match status" value="1"/>
</dbReference>
<gene>
    <name evidence="6" type="ORF">ACFOOI_07315</name>
</gene>
<proteinExistence type="inferred from homology"/>
<comment type="similarity">
    <text evidence="1 4">Belongs to the cyclophilin-type PPIase family.</text>
</comment>
<dbReference type="RefSeq" id="WP_379836612.1">
    <property type="nucleotide sequence ID" value="NZ_JBHRYQ010000001.1"/>
</dbReference>
<dbReference type="Proteomes" id="UP001595616">
    <property type="component" value="Unassembled WGS sequence"/>
</dbReference>
<accession>A0ABV7YV60</accession>
<evidence type="ECO:0000259" key="5">
    <source>
        <dbReference type="PROSITE" id="PS50072"/>
    </source>
</evidence>
<dbReference type="InterPro" id="IPR044666">
    <property type="entry name" value="Cyclophilin_A-like"/>
</dbReference>
<dbReference type="PANTHER" id="PTHR45625:SF4">
    <property type="entry name" value="PEPTIDYLPROLYL ISOMERASE DOMAIN AND WD REPEAT-CONTAINING PROTEIN 1"/>
    <property type="match status" value="1"/>
</dbReference>
<evidence type="ECO:0000313" key="7">
    <source>
        <dbReference type="Proteomes" id="UP001595616"/>
    </source>
</evidence>
<dbReference type="Pfam" id="PF00160">
    <property type="entry name" value="Pro_isomerase"/>
    <property type="match status" value="1"/>
</dbReference>
<keyword evidence="3 4" id="KW-0413">Isomerase</keyword>
<dbReference type="PROSITE" id="PS00170">
    <property type="entry name" value="CSA_PPIASE_1"/>
    <property type="match status" value="1"/>
</dbReference>
<dbReference type="Gene3D" id="2.40.100.10">
    <property type="entry name" value="Cyclophilin-like"/>
    <property type="match status" value="1"/>
</dbReference>
<dbReference type="GO" id="GO:0003755">
    <property type="term" value="F:peptidyl-prolyl cis-trans isomerase activity"/>
    <property type="evidence" value="ECO:0007669"/>
    <property type="project" value="UniProtKB-EC"/>
</dbReference>
<dbReference type="PROSITE" id="PS50072">
    <property type="entry name" value="CSA_PPIASE_2"/>
    <property type="match status" value="1"/>
</dbReference>
<evidence type="ECO:0000256" key="3">
    <source>
        <dbReference type="ARBA" id="ARBA00023235"/>
    </source>
</evidence>
<name>A0ABV7YV60_9BACT</name>
<sequence>MKYLFITFFVLSFAFESQAQKRKDYIVTLNTTKGTMHMVLYDETPLHKANFINLVKENFYDSLLFHRVMENFMIQGGDPNSKTAKKGDKLGNGGANLTKIPYEFTNERVHKKGALAMASNGNAEKMSSGCQFYIVQGRKYVDEELTKVEKANNVSYSPKQRADYMAVGGTPFLDNRYTVFGEVLDNFGVIDTIVGVSKDGNNRPDEDIKMSMTLKKVRKRKITKLYGFTYPKKK</sequence>
<dbReference type="InterPro" id="IPR029000">
    <property type="entry name" value="Cyclophilin-like_dom_sf"/>
</dbReference>
<dbReference type="EMBL" id="JBHRYQ010000001">
    <property type="protein sequence ID" value="MFC3810454.1"/>
    <property type="molecule type" value="Genomic_DNA"/>
</dbReference>
<evidence type="ECO:0000256" key="2">
    <source>
        <dbReference type="ARBA" id="ARBA00023110"/>
    </source>
</evidence>
<dbReference type="InterPro" id="IPR020892">
    <property type="entry name" value="Cyclophilin-type_PPIase_CS"/>
</dbReference>
<protein>
    <recommendedName>
        <fullName evidence="4">Peptidyl-prolyl cis-trans isomerase</fullName>
        <shortName evidence="4">PPIase</shortName>
        <ecNumber evidence="4">5.2.1.8</ecNumber>
    </recommendedName>
</protein>
<keyword evidence="7" id="KW-1185">Reference proteome</keyword>
<dbReference type="PRINTS" id="PR00153">
    <property type="entry name" value="CSAPPISMRASE"/>
</dbReference>
<dbReference type="SUPFAM" id="SSF50891">
    <property type="entry name" value="Cyclophilin-like"/>
    <property type="match status" value="1"/>
</dbReference>
<evidence type="ECO:0000313" key="6">
    <source>
        <dbReference type="EMBL" id="MFC3810454.1"/>
    </source>
</evidence>
<keyword evidence="2 4" id="KW-0697">Rotamase</keyword>
<evidence type="ECO:0000256" key="4">
    <source>
        <dbReference type="RuleBase" id="RU363019"/>
    </source>
</evidence>
<comment type="function">
    <text evidence="4">PPIases accelerate the folding of proteins. It catalyzes the cis-trans isomerization of proline imidic peptide bonds in oligopeptides.</text>
</comment>
<dbReference type="InterPro" id="IPR002130">
    <property type="entry name" value="Cyclophilin-type_PPIase_dom"/>
</dbReference>